<gene>
    <name evidence="1" type="ORF">ALEPTO_LOCUS13905</name>
</gene>
<keyword evidence="2" id="KW-1185">Reference proteome</keyword>
<reference evidence="1" key="1">
    <citation type="submission" date="2021-06" db="EMBL/GenBank/DDBJ databases">
        <authorList>
            <person name="Kallberg Y."/>
            <person name="Tangrot J."/>
            <person name="Rosling A."/>
        </authorList>
    </citation>
    <scope>NUCLEOTIDE SEQUENCE</scope>
    <source>
        <strain evidence="1">FL130A</strain>
    </source>
</reference>
<sequence>PIQNNKNNSNNQTTVSPLIAGDAASVSLQELCQEGVITIGDELHYKRSFNKAKHVVEGTYKVVEIREDGTLIVEHNKPPIDISAPITNINTNPSLTTATTGLFAVTRLNTLETKVIEDDGHVKKDQRPNGNAYKNFRVVRAGRDLGTIFGLRSEYAQKKKKD</sequence>
<dbReference type="EMBL" id="CAJVPS010049584">
    <property type="protein sequence ID" value="CAG8766473.1"/>
    <property type="molecule type" value="Genomic_DNA"/>
</dbReference>
<proteinExistence type="predicted"/>
<feature type="non-terminal residue" evidence="1">
    <location>
        <position position="162"/>
    </location>
</feature>
<dbReference type="OrthoDB" id="2289918at2759"/>
<protein>
    <submittedName>
        <fullName evidence="1">5422_t:CDS:1</fullName>
    </submittedName>
</protein>
<dbReference type="AlphaFoldDB" id="A0A9N9J849"/>
<evidence type="ECO:0000313" key="1">
    <source>
        <dbReference type="EMBL" id="CAG8766473.1"/>
    </source>
</evidence>
<accession>A0A9N9J849</accession>
<organism evidence="1 2">
    <name type="scientific">Ambispora leptoticha</name>
    <dbReference type="NCBI Taxonomy" id="144679"/>
    <lineage>
        <taxon>Eukaryota</taxon>
        <taxon>Fungi</taxon>
        <taxon>Fungi incertae sedis</taxon>
        <taxon>Mucoromycota</taxon>
        <taxon>Glomeromycotina</taxon>
        <taxon>Glomeromycetes</taxon>
        <taxon>Archaeosporales</taxon>
        <taxon>Ambisporaceae</taxon>
        <taxon>Ambispora</taxon>
    </lineage>
</organism>
<dbReference type="Proteomes" id="UP000789508">
    <property type="component" value="Unassembled WGS sequence"/>
</dbReference>
<evidence type="ECO:0000313" key="2">
    <source>
        <dbReference type="Proteomes" id="UP000789508"/>
    </source>
</evidence>
<comment type="caution">
    <text evidence="1">The sequence shown here is derived from an EMBL/GenBank/DDBJ whole genome shotgun (WGS) entry which is preliminary data.</text>
</comment>
<name>A0A9N9J849_9GLOM</name>